<accession>A0A0K8SAQ8</accession>
<name>A0A0K8SAQ8_LYGHE</name>
<evidence type="ECO:0000313" key="2">
    <source>
        <dbReference type="EMBL" id="JAG50372.1"/>
    </source>
</evidence>
<organism evidence="2">
    <name type="scientific">Lygus hesperus</name>
    <name type="common">Western plant bug</name>
    <dbReference type="NCBI Taxonomy" id="30085"/>
    <lineage>
        <taxon>Eukaryota</taxon>
        <taxon>Metazoa</taxon>
        <taxon>Ecdysozoa</taxon>
        <taxon>Arthropoda</taxon>
        <taxon>Hexapoda</taxon>
        <taxon>Insecta</taxon>
        <taxon>Pterygota</taxon>
        <taxon>Neoptera</taxon>
        <taxon>Paraneoptera</taxon>
        <taxon>Hemiptera</taxon>
        <taxon>Heteroptera</taxon>
        <taxon>Panheteroptera</taxon>
        <taxon>Cimicomorpha</taxon>
        <taxon>Miridae</taxon>
        <taxon>Mirini</taxon>
        <taxon>Lygus</taxon>
    </lineage>
</organism>
<reference evidence="2" key="1">
    <citation type="submission" date="2014-09" db="EMBL/GenBank/DDBJ databases">
        <authorList>
            <person name="Magalhaes I.L.F."/>
            <person name="Oliveira U."/>
            <person name="Santos F.R."/>
            <person name="Vidigal T.H.D.A."/>
            <person name="Brescovit A.D."/>
            <person name="Santos A.J."/>
        </authorList>
    </citation>
    <scope>NUCLEOTIDE SEQUENCE</scope>
</reference>
<feature type="region of interest" description="Disordered" evidence="1">
    <location>
        <begin position="153"/>
        <end position="188"/>
    </location>
</feature>
<dbReference type="AlphaFoldDB" id="A0A0K8SAQ8"/>
<sequence length="188" mass="21390">MVEVEEKCDYEEKVEEGHAPMVIHVSEDEESHSLVERATDETHRYTDAKPTSVIHTPLDHVNQSHSVIALTNVERDSSQDQFITSDFQDEDARHSEDFIDDSIHASEYGEDDDDDHHLIEHQRRLYLEEQEDDVEARSDSGLQNIQADECMPARGELSGHGSVNTVHSWDHDEIGMPAPIWEGKSSSQ</sequence>
<evidence type="ECO:0000256" key="1">
    <source>
        <dbReference type="SAM" id="MobiDB-lite"/>
    </source>
</evidence>
<dbReference type="EMBL" id="GBRD01015454">
    <property type="protein sequence ID" value="JAG50372.1"/>
    <property type="molecule type" value="Transcribed_RNA"/>
</dbReference>
<protein>
    <submittedName>
        <fullName evidence="2">Uncharacterized protein</fullName>
    </submittedName>
</protein>
<proteinExistence type="predicted"/>